<evidence type="ECO:0000313" key="3">
    <source>
        <dbReference type="EMBL" id="QRF06275.1"/>
    </source>
</evidence>
<dbReference type="InterPro" id="IPR027843">
    <property type="entry name" value="DUF4440"/>
</dbReference>
<name>A0ABX7ERA3_9ACTN</name>
<gene>
    <name evidence="3" type="ORF">G9U55_19250</name>
</gene>
<reference evidence="3 4" key="1">
    <citation type="submission" date="2020-03" db="EMBL/GenBank/DDBJ databases">
        <title>Genome mining and metabolic profiling illuminate the polycyclic tetramate macrolactams from Streptomyces koyangensis SCSIO 5802.</title>
        <authorList>
            <person name="Ding W."/>
        </authorList>
    </citation>
    <scope>NUCLEOTIDE SEQUENCE [LARGE SCALE GENOMIC DNA]</scope>
    <source>
        <strain evidence="3 4">SCSIO 5802</strain>
    </source>
</reference>
<dbReference type="InterPro" id="IPR032710">
    <property type="entry name" value="NTF2-like_dom_sf"/>
</dbReference>
<protein>
    <submittedName>
        <fullName evidence="3">Nuclear transport factor 2 family protein</fullName>
    </submittedName>
</protein>
<dbReference type="Proteomes" id="UP000596311">
    <property type="component" value="Chromosome"/>
</dbReference>
<dbReference type="SUPFAM" id="SSF54427">
    <property type="entry name" value="NTF2-like"/>
    <property type="match status" value="1"/>
</dbReference>
<evidence type="ECO:0000313" key="4">
    <source>
        <dbReference type="Proteomes" id="UP000596311"/>
    </source>
</evidence>
<organism evidence="3 4">
    <name type="scientific">Streptomyces koyangensis</name>
    <dbReference type="NCBI Taxonomy" id="188770"/>
    <lineage>
        <taxon>Bacteria</taxon>
        <taxon>Bacillati</taxon>
        <taxon>Actinomycetota</taxon>
        <taxon>Actinomycetes</taxon>
        <taxon>Kitasatosporales</taxon>
        <taxon>Streptomycetaceae</taxon>
        <taxon>Streptomyces</taxon>
        <taxon>Streptomyces aurantiacus group</taxon>
    </lineage>
</organism>
<dbReference type="Gene3D" id="3.10.450.50">
    <property type="match status" value="1"/>
</dbReference>
<feature type="domain" description="DUF4440" evidence="2">
    <location>
        <begin position="43"/>
        <end position="139"/>
    </location>
</feature>
<feature type="region of interest" description="Disordered" evidence="1">
    <location>
        <begin position="1"/>
        <end position="33"/>
    </location>
</feature>
<dbReference type="EMBL" id="CP049945">
    <property type="protein sequence ID" value="QRF06275.1"/>
    <property type="molecule type" value="Genomic_DNA"/>
</dbReference>
<feature type="compositionally biased region" description="Basic and acidic residues" evidence="1">
    <location>
        <begin position="1"/>
        <end position="10"/>
    </location>
</feature>
<evidence type="ECO:0000259" key="2">
    <source>
        <dbReference type="Pfam" id="PF14534"/>
    </source>
</evidence>
<accession>A0ABX7ERA3</accession>
<evidence type="ECO:0000256" key="1">
    <source>
        <dbReference type="SAM" id="MobiDB-lite"/>
    </source>
</evidence>
<keyword evidence="4" id="KW-1185">Reference proteome</keyword>
<dbReference type="Pfam" id="PF14534">
    <property type="entry name" value="DUF4440"/>
    <property type="match status" value="1"/>
</dbReference>
<proteinExistence type="predicted"/>
<sequence length="150" mass="16467">MEFRRGREQHATGAEEATAPDAPRPRSWSPGESVAAAVEGELALLTPGVRADPAEAARLLDPEFTEIGASGTLWTREAVLAALPTFEDPDDPGAEVLEMTGTLLAPGWVQLRFVTVRGERRARRTSLWRLAEDGERWRMYFHQGTPAADD</sequence>